<evidence type="ECO:0000313" key="3">
    <source>
        <dbReference type="Proteomes" id="UP000192418"/>
    </source>
</evidence>
<feature type="domain" description="PurM-like N-terminal" evidence="1">
    <location>
        <begin position="10"/>
        <end position="95"/>
    </location>
</feature>
<reference evidence="2 3" key="1">
    <citation type="submission" date="2017-04" db="EMBL/GenBank/DDBJ databases">
        <authorList>
            <person name="Afonso C.L."/>
            <person name="Miller P.J."/>
            <person name="Scott M.A."/>
            <person name="Spackman E."/>
            <person name="Goraichik I."/>
            <person name="Dimitrov K.M."/>
            <person name="Suarez D.L."/>
            <person name="Swayne D.E."/>
        </authorList>
    </citation>
    <scope>NUCLEOTIDE SEQUENCE [LARGE SCALE GENOMIC DNA]</scope>
    <source>
        <strain evidence="2 3">DSM 3385</strain>
    </source>
</reference>
<dbReference type="Pfam" id="PF00586">
    <property type="entry name" value="AIRS"/>
    <property type="match status" value="1"/>
</dbReference>
<dbReference type="RefSeq" id="WP_084071660.1">
    <property type="nucleotide sequence ID" value="NZ_FWXY01000035.1"/>
</dbReference>
<keyword evidence="2" id="KW-0418">Kinase</keyword>
<protein>
    <submittedName>
        <fullName evidence="2">Alpha-ribazole kinase</fullName>
    </submittedName>
</protein>
<dbReference type="OrthoDB" id="9805740at2"/>
<dbReference type="Proteomes" id="UP000192418">
    <property type="component" value="Unassembled WGS sequence"/>
</dbReference>
<organism evidence="2 3">
    <name type="scientific">Desulfocicer vacuolatum DSM 3385</name>
    <dbReference type="NCBI Taxonomy" id="1121400"/>
    <lineage>
        <taxon>Bacteria</taxon>
        <taxon>Pseudomonadati</taxon>
        <taxon>Thermodesulfobacteriota</taxon>
        <taxon>Desulfobacteria</taxon>
        <taxon>Desulfobacterales</taxon>
        <taxon>Desulfobacteraceae</taxon>
        <taxon>Desulfocicer</taxon>
    </lineage>
</organism>
<dbReference type="InterPro" id="IPR016188">
    <property type="entry name" value="PurM-like_N"/>
</dbReference>
<sequence>MGYKGRDVEVSMLEQGLCLVVACDSCGAIGEKKLDLLKVPHPLVGQLTARVALMEVLCTGAVPRVMTVAISSEPEPTGRQILNGVRQELETAGFKDLSLVISTEKNFVPSQTGLGIGVTGSCRINDLRIAGSGPGDGVYCLGIPRVGQEVAKAPASSIIGTAQIRELLAQPDIHDIVPVGSRGILAEARELACHTHSRFIPDASMEVDLNKSAGPSTCALFTCAPETVPQIQGNLPLFRVGSLVGS</sequence>
<accession>A0A1W2EMF7</accession>
<gene>
    <name evidence="2" type="ORF">SAMN02746065_13525</name>
</gene>
<dbReference type="EMBL" id="FWXY01000035">
    <property type="protein sequence ID" value="SMD10702.1"/>
    <property type="molecule type" value="Genomic_DNA"/>
</dbReference>
<evidence type="ECO:0000259" key="1">
    <source>
        <dbReference type="Pfam" id="PF00586"/>
    </source>
</evidence>
<keyword evidence="3" id="KW-1185">Reference proteome</keyword>
<name>A0A1W2EMF7_9BACT</name>
<dbReference type="AlphaFoldDB" id="A0A1W2EMF7"/>
<dbReference type="GO" id="GO:0016301">
    <property type="term" value="F:kinase activity"/>
    <property type="evidence" value="ECO:0007669"/>
    <property type="project" value="UniProtKB-KW"/>
</dbReference>
<dbReference type="STRING" id="1121400.SAMN02746065_13525"/>
<proteinExistence type="predicted"/>
<evidence type="ECO:0000313" key="2">
    <source>
        <dbReference type="EMBL" id="SMD10702.1"/>
    </source>
</evidence>
<keyword evidence="2" id="KW-0808">Transferase</keyword>